<evidence type="ECO:0000256" key="3">
    <source>
        <dbReference type="ARBA" id="ARBA00017473"/>
    </source>
</evidence>
<evidence type="ECO:0000313" key="12">
    <source>
        <dbReference type="EMBL" id="MDI6448410.1"/>
    </source>
</evidence>
<dbReference type="GO" id="GO:0019288">
    <property type="term" value="P:isopentenyl diphosphate biosynthetic process, methylerythritol 4-phosphate pathway"/>
    <property type="evidence" value="ECO:0007669"/>
    <property type="project" value="UniProtKB-UniRule"/>
</dbReference>
<dbReference type="HAMAP" id="MF_00061">
    <property type="entry name" value="IspE"/>
    <property type="match status" value="1"/>
</dbReference>
<dbReference type="InterPro" id="IPR013750">
    <property type="entry name" value="GHMP_kinase_C_dom"/>
</dbReference>
<dbReference type="InterPro" id="IPR006204">
    <property type="entry name" value="GHMP_kinase_N_dom"/>
</dbReference>
<evidence type="ECO:0000256" key="6">
    <source>
        <dbReference type="ARBA" id="ARBA00022777"/>
    </source>
</evidence>
<dbReference type="AlphaFoldDB" id="A0AAW6TS38"/>
<feature type="domain" description="GHMP kinase N-terminal" evidence="10">
    <location>
        <begin position="80"/>
        <end position="155"/>
    </location>
</feature>
<feature type="active site" evidence="9">
    <location>
        <position position="24"/>
    </location>
</feature>
<evidence type="ECO:0000256" key="4">
    <source>
        <dbReference type="ARBA" id="ARBA00022679"/>
    </source>
</evidence>
<feature type="active site" evidence="9">
    <location>
        <position position="150"/>
    </location>
</feature>
<dbReference type="NCBIfam" id="TIGR00154">
    <property type="entry name" value="ispE"/>
    <property type="match status" value="1"/>
</dbReference>
<gene>
    <name evidence="9 12" type="primary">ispE</name>
    <name evidence="12" type="ORF">QJ522_05090</name>
</gene>
<keyword evidence="4 9" id="KW-0808">Transferase</keyword>
<dbReference type="EMBL" id="JASCXX010000004">
    <property type="protein sequence ID" value="MDI6448410.1"/>
    <property type="molecule type" value="Genomic_DNA"/>
</dbReference>
<dbReference type="Gene3D" id="3.30.230.10">
    <property type="match status" value="1"/>
</dbReference>
<dbReference type="InterPro" id="IPR004424">
    <property type="entry name" value="IspE"/>
</dbReference>
<dbReference type="GO" id="GO:0005524">
    <property type="term" value="F:ATP binding"/>
    <property type="evidence" value="ECO:0007669"/>
    <property type="project" value="UniProtKB-UniRule"/>
</dbReference>
<reference evidence="12" key="1">
    <citation type="submission" date="2023-05" db="EMBL/GenBank/DDBJ databases">
        <title>Anaerotaeda fermentans gen. nov., sp. nov., a novel anaerobic planctomycete of the new family within the order Sedimentisphaerales isolated from Taman Peninsula, Russia.</title>
        <authorList>
            <person name="Khomyakova M.A."/>
            <person name="Merkel A.Y."/>
            <person name="Slobodkin A.I."/>
        </authorList>
    </citation>
    <scope>NUCLEOTIDE SEQUENCE</scope>
    <source>
        <strain evidence="12">M17dextr</strain>
    </source>
</reference>
<dbReference type="Pfam" id="PF08544">
    <property type="entry name" value="GHMP_kinases_C"/>
    <property type="match status" value="1"/>
</dbReference>
<evidence type="ECO:0000259" key="11">
    <source>
        <dbReference type="Pfam" id="PF08544"/>
    </source>
</evidence>
<comment type="caution">
    <text evidence="12">The sequence shown here is derived from an EMBL/GenBank/DDBJ whole genome shotgun (WGS) entry which is preliminary data.</text>
</comment>
<comment type="catalytic activity">
    <reaction evidence="9">
        <text>4-CDP-2-C-methyl-D-erythritol + ATP = 4-CDP-2-C-methyl-D-erythritol 2-phosphate + ADP + H(+)</text>
        <dbReference type="Rhea" id="RHEA:18437"/>
        <dbReference type="ChEBI" id="CHEBI:15378"/>
        <dbReference type="ChEBI" id="CHEBI:30616"/>
        <dbReference type="ChEBI" id="CHEBI:57823"/>
        <dbReference type="ChEBI" id="CHEBI:57919"/>
        <dbReference type="ChEBI" id="CHEBI:456216"/>
        <dbReference type="EC" id="2.7.1.148"/>
    </reaction>
</comment>
<dbReference type="InterPro" id="IPR036554">
    <property type="entry name" value="GHMP_kinase_C_sf"/>
</dbReference>
<organism evidence="12 13">
    <name type="scientific">Anaerobaca lacustris</name>
    <dbReference type="NCBI Taxonomy" id="3044600"/>
    <lineage>
        <taxon>Bacteria</taxon>
        <taxon>Pseudomonadati</taxon>
        <taxon>Planctomycetota</taxon>
        <taxon>Phycisphaerae</taxon>
        <taxon>Sedimentisphaerales</taxon>
        <taxon>Anaerobacaceae</taxon>
        <taxon>Anaerobaca</taxon>
    </lineage>
</organism>
<dbReference type="SUPFAM" id="SSF54211">
    <property type="entry name" value="Ribosomal protein S5 domain 2-like"/>
    <property type="match status" value="1"/>
</dbReference>
<dbReference type="InterPro" id="IPR020568">
    <property type="entry name" value="Ribosomal_Su5_D2-typ_SF"/>
</dbReference>
<keyword evidence="13" id="KW-1185">Reference proteome</keyword>
<evidence type="ECO:0000256" key="1">
    <source>
        <dbReference type="ARBA" id="ARBA00009684"/>
    </source>
</evidence>
<dbReference type="Pfam" id="PF00288">
    <property type="entry name" value="GHMP_kinases_N"/>
    <property type="match status" value="1"/>
</dbReference>
<keyword evidence="7 9" id="KW-0067">ATP-binding</keyword>
<proteinExistence type="inferred from homology"/>
<comment type="function">
    <text evidence="9">Catalyzes the phosphorylation of the position 2 hydroxy group of 4-diphosphocytidyl-2C-methyl-D-erythritol.</text>
</comment>
<evidence type="ECO:0000256" key="2">
    <source>
        <dbReference type="ARBA" id="ARBA00012052"/>
    </source>
</evidence>
<evidence type="ECO:0000256" key="8">
    <source>
        <dbReference type="ARBA" id="ARBA00032554"/>
    </source>
</evidence>
<keyword evidence="5 9" id="KW-0547">Nucleotide-binding</keyword>
<sequence length="302" mass="32561">MTCNRPNPQFEPQAEGLLVRAPAKLNLSLLIAGKRPDGFHEIETVMAKIDWYDELRIQPGPPGIDLICNGPHWAPGGQDNLVYRAAAEAFRAAGRSDGVRLTLTKNVPAGSGLGGASSDAAAALIGLNRQFDLRLSMRQLAEVAARLGSDVAFFLGGPLAFCTGRGEKTKPLPGRFDFTAMLVLPDINVSTAEVYAHYAHDAKEYERLHRLAGNHLANGRIDLLSEMCANMLETSCYRVCAELGRLKNAVESLGLGPVCLSGSGSTLYIVARDSDSRSLDLARDRVTGETACRCVVVRNNPW</sequence>
<dbReference type="SUPFAM" id="SSF55060">
    <property type="entry name" value="GHMP Kinase, C-terminal domain"/>
    <property type="match status" value="1"/>
</dbReference>
<evidence type="ECO:0000256" key="7">
    <source>
        <dbReference type="ARBA" id="ARBA00022840"/>
    </source>
</evidence>
<dbReference type="RefSeq" id="WP_349243815.1">
    <property type="nucleotide sequence ID" value="NZ_JASCXX010000004.1"/>
</dbReference>
<evidence type="ECO:0000313" key="13">
    <source>
        <dbReference type="Proteomes" id="UP001431776"/>
    </source>
</evidence>
<dbReference type="PANTHER" id="PTHR43527:SF2">
    <property type="entry name" value="4-DIPHOSPHOCYTIDYL-2-C-METHYL-D-ERYTHRITOL KINASE, CHLOROPLASTIC"/>
    <property type="match status" value="1"/>
</dbReference>
<dbReference type="GO" id="GO:0050515">
    <property type="term" value="F:4-(cytidine 5'-diphospho)-2-C-methyl-D-erythritol kinase activity"/>
    <property type="evidence" value="ECO:0007669"/>
    <property type="project" value="UniProtKB-UniRule"/>
</dbReference>
<comment type="similarity">
    <text evidence="1 9">Belongs to the GHMP kinase family. IspE subfamily.</text>
</comment>
<evidence type="ECO:0000256" key="5">
    <source>
        <dbReference type="ARBA" id="ARBA00022741"/>
    </source>
</evidence>
<dbReference type="Gene3D" id="3.30.70.890">
    <property type="entry name" value="GHMP kinase, C-terminal domain"/>
    <property type="match status" value="1"/>
</dbReference>
<protein>
    <recommendedName>
        <fullName evidence="3 9">4-diphosphocytidyl-2-C-methyl-D-erythritol kinase</fullName>
        <shortName evidence="9">CMK</shortName>
        <ecNumber evidence="2 9">2.7.1.148</ecNumber>
    </recommendedName>
    <alternativeName>
        <fullName evidence="8 9">4-(cytidine-5'-diphospho)-2-C-methyl-D-erythritol kinase</fullName>
    </alternativeName>
</protein>
<dbReference type="EC" id="2.7.1.148" evidence="2 9"/>
<name>A0AAW6TS38_9BACT</name>
<evidence type="ECO:0000259" key="10">
    <source>
        <dbReference type="Pfam" id="PF00288"/>
    </source>
</evidence>
<evidence type="ECO:0000256" key="9">
    <source>
        <dbReference type="HAMAP-Rule" id="MF_00061"/>
    </source>
</evidence>
<keyword evidence="6 9" id="KW-0418">Kinase</keyword>
<feature type="domain" description="GHMP kinase C-terminal" evidence="11">
    <location>
        <begin position="218"/>
        <end position="276"/>
    </location>
</feature>
<dbReference type="GO" id="GO:0016114">
    <property type="term" value="P:terpenoid biosynthetic process"/>
    <property type="evidence" value="ECO:0007669"/>
    <property type="project" value="UniProtKB-UniRule"/>
</dbReference>
<dbReference type="PIRSF" id="PIRSF010376">
    <property type="entry name" value="IspE"/>
    <property type="match status" value="1"/>
</dbReference>
<dbReference type="Proteomes" id="UP001431776">
    <property type="component" value="Unassembled WGS sequence"/>
</dbReference>
<accession>A0AAW6TS38</accession>
<comment type="pathway">
    <text evidence="9">Isoprenoid biosynthesis; isopentenyl diphosphate biosynthesis via DXP pathway; isopentenyl diphosphate from 1-deoxy-D-xylulose 5-phosphate: step 3/6.</text>
</comment>
<keyword evidence="9" id="KW-0414">Isoprene biosynthesis</keyword>
<dbReference type="InterPro" id="IPR014721">
    <property type="entry name" value="Ribsml_uS5_D2-typ_fold_subgr"/>
</dbReference>
<dbReference type="PANTHER" id="PTHR43527">
    <property type="entry name" value="4-DIPHOSPHOCYTIDYL-2-C-METHYL-D-ERYTHRITOL KINASE, CHLOROPLASTIC"/>
    <property type="match status" value="1"/>
</dbReference>
<feature type="binding site" evidence="9">
    <location>
        <begin position="108"/>
        <end position="118"/>
    </location>
    <ligand>
        <name>ATP</name>
        <dbReference type="ChEBI" id="CHEBI:30616"/>
    </ligand>
</feature>